<dbReference type="PANTHER" id="PTHR46784">
    <property type="entry name" value="KILLER CELL LECTIN-LIKE RECEPTOR SUBFAMILY B MEMBER 1"/>
    <property type="match status" value="1"/>
</dbReference>
<dbReference type="Pfam" id="PF00059">
    <property type="entry name" value="Lectin_C"/>
    <property type="match status" value="1"/>
</dbReference>
<dbReference type="InterPro" id="IPR016187">
    <property type="entry name" value="CTDL_fold"/>
</dbReference>
<dbReference type="InterPro" id="IPR001304">
    <property type="entry name" value="C-type_lectin-like"/>
</dbReference>
<dbReference type="SMART" id="SM00034">
    <property type="entry name" value="CLECT"/>
    <property type="match status" value="1"/>
</dbReference>
<dbReference type="SUPFAM" id="SSF56436">
    <property type="entry name" value="C-type lectin-like"/>
    <property type="match status" value="1"/>
</dbReference>
<dbReference type="Proteomes" id="UP001217089">
    <property type="component" value="Unassembled WGS sequence"/>
</dbReference>
<gene>
    <name evidence="4" type="ORF">KUTeg_010563</name>
</gene>
<keyword evidence="2" id="KW-1015">Disulfide bond</keyword>
<protein>
    <recommendedName>
        <fullName evidence="3">C-type lectin domain-containing protein</fullName>
    </recommendedName>
</protein>
<evidence type="ECO:0000256" key="2">
    <source>
        <dbReference type="ARBA" id="ARBA00023157"/>
    </source>
</evidence>
<dbReference type="PROSITE" id="PS50041">
    <property type="entry name" value="C_TYPE_LECTIN_2"/>
    <property type="match status" value="1"/>
</dbReference>
<name>A0ABQ9F3B0_TEGGR</name>
<dbReference type="InterPro" id="IPR051527">
    <property type="entry name" value="KLR_subfamily_B"/>
</dbReference>
<evidence type="ECO:0000313" key="5">
    <source>
        <dbReference type="Proteomes" id="UP001217089"/>
    </source>
</evidence>
<dbReference type="InterPro" id="IPR016186">
    <property type="entry name" value="C-type_lectin-like/link_sf"/>
</dbReference>
<dbReference type="CDD" id="cd00037">
    <property type="entry name" value="CLECT"/>
    <property type="match status" value="1"/>
</dbReference>
<proteinExistence type="predicted"/>
<organism evidence="4 5">
    <name type="scientific">Tegillarca granosa</name>
    <name type="common">Malaysian cockle</name>
    <name type="synonym">Anadara granosa</name>
    <dbReference type="NCBI Taxonomy" id="220873"/>
    <lineage>
        <taxon>Eukaryota</taxon>
        <taxon>Metazoa</taxon>
        <taxon>Spiralia</taxon>
        <taxon>Lophotrochozoa</taxon>
        <taxon>Mollusca</taxon>
        <taxon>Bivalvia</taxon>
        <taxon>Autobranchia</taxon>
        <taxon>Pteriomorphia</taxon>
        <taxon>Arcoida</taxon>
        <taxon>Arcoidea</taxon>
        <taxon>Arcidae</taxon>
        <taxon>Tegillarca</taxon>
    </lineage>
</organism>
<keyword evidence="5" id="KW-1185">Reference proteome</keyword>
<reference evidence="4 5" key="1">
    <citation type="submission" date="2022-12" db="EMBL/GenBank/DDBJ databases">
        <title>Chromosome-level genome of Tegillarca granosa.</title>
        <authorList>
            <person name="Kim J."/>
        </authorList>
    </citation>
    <scope>NUCLEOTIDE SEQUENCE [LARGE SCALE GENOMIC DNA]</scope>
    <source>
        <strain evidence="4">Teg-2019</strain>
        <tissue evidence="4">Adductor muscle</tissue>
    </source>
</reference>
<dbReference type="EMBL" id="JARBDR010000457">
    <property type="protein sequence ID" value="KAJ8311886.1"/>
    <property type="molecule type" value="Genomic_DNA"/>
</dbReference>
<evidence type="ECO:0000313" key="4">
    <source>
        <dbReference type="EMBL" id="KAJ8311886.1"/>
    </source>
</evidence>
<accession>A0ABQ9F3B0</accession>
<keyword evidence="1" id="KW-0472">Membrane</keyword>
<sequence length="160" mass="18449">MALVLVAIKRYPVKAKNILRRPSYATTMVNDLCEANGYSNVKEINLCVKVHGEPLNWTDARNVCLVERADLFIANTIGTYEYLKDIIHQSGSVWIGARYFEEDCIWRWVDGNILNITTLFNLGISLIKTTNDADCLQFTQRMFHGINCDKKQRFICQRKI</sequence>
<feature type="domain" description="C-type lectin" evidence="3">
    <location>
        <begin position="47"/>
        <end position="157"/>
    </location>
</feature>
<evidence type="ECO:0000259" key="3">
    <source>
        <dbReference type="PROSITE" id="PS50041"/>
    </source>
</evidence>
<evidence type="ECO:0000256" key="1">
    <source>
        <dbReference type="ARBA" id="ARBA00022989"/>
    </source>
</evidence>
<dbReference type="Gene3D" id="3.10.100.10">
    <property type="entry name" value="Mannose-Binding Protein A, subunit A"/>
    <property type="match status" value="1"/>
</dbReference>
<keyword evidence="1" id="KW-1133">Transmembrane helix</keyword>
<dbReference type="PANTHER" id="PTHR46784:SF1">
    <property type="entry name" value="KILLER CELL LECTIN-LIKE RECEPTOR SUBFAMILY B MEMBER 1"/>
    <property type="match status" value="1"/>
</dbReference>
<comment type="caution">
    <text evidence="4">The sequence shown here is derived from an EMBL/GenBank/DDBJ whole genome shotgun (WGS) entry which is preliminary data.</text>
</comment>
<keyword evidence="1" id="KW-0812">Transmembrane</keyword>